<evidence type="ECO:0000313" key="2">
    <source>
        <dbReference type="Proteomes" id="UP000031449"/>
    </source>
</evidence>
<protein>
    <submittedName>
        <fullName evidence="1">Uncharacterized protein</fullName>
    </submittedName>
</protein>
<organism evidence="1 2">
    <name type="scientific">Jeotgalibacillus malaysiensis</name>
    <dbReference type="NCBI Taxonomy" id="1508404"/>
    <lineage>
        <taxon>Bacteria</taxon>
        <taxon>Bacillati</taxon>
        <taxon>Bacillota</taxon>
        <taxon>Bacilli</taxon>
        <taxon>Bacillales</taxon>
        <taxon>Caryophanaceae</taxon>
        <taxon>Jeotgalibacillus</taxon>
    </lineage>
</organism>
<dbReference type="Proteomes" id="UP000031449">
    <property type="component" value="Chromosome"/>
</dbReference>
<dbReference type="STRING" id="1508404.JMA_04740"/>
<accession>A0A0B5AIA9</accession>
<dbReference type="EMBL" id="CP009416">
    <property type="protein sequence ID" value="AJD89791.1"/>
    <property type="molecule type" value="Genomic_DNA"/>
</dbReference>
<gene>
    <name evidence="1" type="ORF">JMA_04740</name>
</gene>
<keyword evidence="2" id="KW-1185">Reference proteome</keyword>
<name>A0A0B5AIA9_9BACL</name>
<reference evidence="1 2" key="1">
    <citation type="submission" date="2014-08" db="EMBL/GenBank/DDBJ databases">
        <title>Complete genome of a marine bacteria Jeotgalibacillus malaysiensis.</title>
        <authorList>
            <person name="Yaakop A.S."/>
            <person name="Chan K.-G."/>
            <person name="Goh K.M."/>
        </authorList>
    </citation>
    <scope>NUCLEOTIDE SEQUENCE [LARGE SCALE GENOMIC DNA]</scope>
    <source>
        <strain evidence="1 2">D5</strain>
    </source>
</reference>
<proteinExistence type="predicted"/>
<dbReference type="BioCyc" id="JESP1508404:G14D9-9691-MONOMER"/>
<dbReference type="KEGG" id="jeo:JMA_04740"/>
<dbReference type="AlphaFoldDB" id="A0A0B5AIA9"/>
<sequence length="156" mass="17846">MGIDQKVYPQVSAMPLSVEKILYECPPEHDFWFYPSKELLESWTAAITSLLNTSVYRGYGLSIKEERKLSALTSHIIVHGCKAPYLIQLTSYITRQSEKFLKQYARHIHHSAKEVLNMIELVHQFEARCKLMINRKANIILLPSAGYSESACTLAD</sequence>
<dbReference type="OrthoDB" id="9843877at2"/>
<evidence type="ECO:0000313" key="1">
    <source>
        <dbReference type="EMBL" id="AJD89791.1"/>
    </source>
</evidence>
<dbReference type="HOGENOM" id="CLU_1684211_0_0_9"/>